<reference evidence="3" key="1">
    <citation type="journal article" date="2022" name="Environ. Microbiol.">
        <title>Geoalkalibacter halelectricus SAP #1 sp. nov. possessing extracellular electron transfer and mineral#reducing capabilities from a haloalkaline environment.</title>
        <authorList>
            <person name="Yadav S."/>
            <person name="Singh R."/>
            <person name="Sundharam S.S."/>
            <person name="Chaudhary S."/>
            <person name="Krishnamurthi S."/>
            <person name="Patil S.A."/>
        </authorList>
    </citation>
    <scope>NUCLEOTIDE SEQUENCE</scope>
    <source>
        <strain evidence="3">SAP-1</strain>
    </source>
</reference>
<sequence>MTHILLIGALPRSLINFRGDLLKALVDSGHKVTAMSADAPPEIVQQLAEIGVTFRPFPVQRNAMNPLCDLKTLLTLRKAYRELKPDIAFAYTIKPVIWGGFALRGNTRVRFYALVTGLGFAFQEGSLFRKLLTALVSRLYKASFARASRVIFQNPDNRDLFIEQRLVPKEKCGLVNGSGVDVDRFAFAPLPADGVVFLTIGRLLGEKGFREYAEAARIVKERYPEAVFRLVGPTDPSPDGISLEEVKGWQAAGWIEYLGESKDVRPHLRASSIFVLPSFYLEGIPRTILEALAIGRPILTTDNAGCRETVIQGENGFLVPMRDSQALAERMIWFIENRDQWQRMAERSRQMAEERFDVHKVNRELMEIMELI</sequence>
<dbReference type="InterPro" id="IPR001296">
    <property type="entry name" value="Glyco_trans_1"/>
</dbReference>
<dbReference type="Pfam" id="PF00534">
    <property type="entry name" value="Glycos_transf_1"/>
    <property type="match status" value="1"/>
</dbReference>
<dbReference type="PANTHER" id="PTHR12526:SF638">
    <property type="entry name" value="SPORE COAT PROTEIN SA"/>
    <property type="match status" value="1"/>
</dbReference>
<evidence type="ECO:0000313" key="3">
    <source>
        <dbReference type="EMBL" id="UWZ79576.1"/>
    </source>
</evidence>
<gene>
    <name evidence="3" type="ORF">L9S41_18125</name>
</gene>
<dbReference type="SUPFAM" id="SSF53756">
    <property type="entry name" value="UDP-Glycosyltransferase/glycogen phosphorylase"/>
    <property type="match status" value="1"/>
</dbReference>
<proteinExistence type="predicted"/>
<keyword evidence="4" id="KW-1185">Reference proteome</keyword>
<organism evidence="3 4">
    <name type="scientific">Geoalkalibacter halelectricus</name>
    <dbReference type="NCBI Taxonomy" id="2847045"/>
    <lineage>
        <taxon>Bacteria</taxon>
        <taxon>Pseudomonadati</taxon>
        <taxon>Thermodesulfobacteriota</taxon>
        <taxon>Desulfuromonadia</taxon>
        <taxon>Desulfuromonadales</taxon>
        <taxon>Geoalkalibacteraceae</taxon>
        <taxon>Geoalkalibacter</taxon>
    </lineage>
</organism>
<evidence type="ECO:0000259" key="2">
    <source>
        <dbReference type="Pfam" id="PF13579"/>
    </source>
</evidence>
<dbReference type="RefSeq" id="WP_260747928.1">
    <property type="nucleotide sequence ID" value="NZ_CP092109.1"/>
</dbReference>
<dbReference type="Gene3D" id="3.40.50.2000">
    <property type="entry name" value="Glycogen Phosphorylase B"/>
    <property type="match status" value="2"/>
</dbReference>
<protein>
    <submittedName>
        <fullName evidence="3">Glycosyltransferase family 4 protein</fullName>
    </submittedName>
</protein>
<evidence type="ECO:0000259" key="1">
    <source>
        <dbReference type="Pfam" id="PF00534"/>
    </source>
</evidence>
<feature type="domain" description="Glycosyl transferase family 1" evidence="1">
    <location>
        <begin position="190"/>
        <end position="350"/>
    </location>
</feature>
<dbReference type="Pfam" id="PF13579">
    <property type="entry name" value="Glyco_trans_4_4"/>
    <property type="match status" value="1"/>
</dbReference>
<dbReference type="Proteomes" id="UP001060414">
    <property type="component" value="Chromosome"/>
</dbReference>
<dbReference type="EMBL" id="CP092109">
    <property type="protein sequence ID" value="UWZ79576.1"/>
    <property type="molecule type" value="Genomic_DNA"/>
</dbReference>
<dbReference type="PANTHER" id="PTHR12526">
    <property type="entry name" value="GLYCOSYLTRANSFERASE"/>
    <property type="match status" value="1"/>
</dbReference>
<name>A0ABY5ZKC4_9BACT</name>
<dbReference type="InterPro" id="IPR028098">
    <property type="entry name" value="Glyco_trans_4-like_N"/>
</dbReference>
<evidence type="ECO:0000313" key="4">
    <source>
        <dbReference type="Proteomes" id="UP001060414"/>
    </source>
</evidence>
<dbReference type="CDD" id="cd03808">
    <property type="entry name" value="GT4_CapM-like"/>
    <property type="match status" value="1"/>
</dbReference>
<accession>A0ABY5ZKC4</accession>
<feature type="domain" description="Glycosyltransferase subfamily 4-like N-terminal" evidence="2">
    <location>
        <begin position="20"/>
        <end position="172"/>
    </location>
</feature>